<dbReference type="Gene3D" id="6.10.320.10">
    <property type="match status" value="1"/>
</dbReference>
<proteinExistence type="predicted"/>
<evidence type="ECO:0000256" key="1">
    <source>
        <dbReference type="SAM" id="Coils"/>
    </source>
</evidence>
<keyword evidence="1" id="KW-0175">Coiled coil</keyword>
<dbReference type="PATRIC" id="fig|1348973.3.peg.3628"/>
<comment type="caution">
    <text evidence="2">The sequence shown here is derived from an EMBL/GenBank/DDBJ whole genome shotgun (WGS) entry which is preliminary data.</text>
</comment>
<sequence length="173" mass="19965">MKITLAQAINLLSSLNKKVSDLHVELINIHVIEVPKGETYTPFERTVEVVLQEFTEVQQDLLELKEIIQQANLHNQVEWDGISISMTRAIETAKQLRERLDLLKMMATTQKREYNVHHRSGAIMERIALFDPAAFKKRAEKLSRQVELLSSRIDKVNYTVEIEVPLAVKYLEA</sequence>
<dbReference type="RefSeq" id="WP_035197358.1">
    <property type="nucleotide sequence ID" value="NZ_JJRY01000019.1"/>
</dbReference>
<dbReference type="Proteomes" id="UP000027936">
    <property type="component" value="Unassembled WGS sequence"/>
</dbReference>
<dbReference type="InterPro" id="IPR047741">
    <property type="entry name" value="DIP1984-like"/>
</dbReference>
<dbReference type="AlphaFoldDB" id="A0A072NH13"/>
<accession>A0A072NH13</accession>
<gene>
    <name evidence="2" type="ORF">M670_03748</name>
</gene>
<dbReference type="Pfam" id="PF20935">
    <property type="entry name" value="DUF6847"/>
    <property type="match status" value="1"/>
</dbReference>
<reference evidence="2 3" key="1">
    <citation type="submission" date="2014-04" db="EMBL/GenBank/DDBJ databases">
        <title>Draft genome sequence of Bacillus azotoformans MEV2011, a (co-) denitrifying strain unable to grow in the presence of oxygen.</title>
        <authorList>
            <person name="Nielsen M."/>
            <person name="Schreiber L."/>
            <person name="Finster K."/>
            <person name="Schramm A."/>
        </authorList>
    </citation>
    <scope>NUCLEOTIDE SEQUENCE [LARGE SCALE GENOMIC DNA]</scope>
    <source>
        <strain evidence="2 3">MEV2011</strain>
    </source>
</reference>
<feature type="coiled-coil region" evidence="1">
    <location>
        <begin position="86"/>
        <end position="113"/>
    </location>
</feature>
<name>A0A072NH13_SCHAZ</name>
<dbReference type="OrthoDB" id="2352801at2"/>
<evidence type="ECO:0000313" key="3">
    <source>
        <dbReference type="Proteomes" id="UP000027936"/>
    </source>
</evidence>
<organism evidence="2 3">
    <name type="scientific">Schinkia azotoformans MEV2011</name>
    <dbReference type="NCBI Taxonomy" id="1348973"/>
    <lineage>
        <taxon>Bacteria</taxon>
        <taxon>Bacillati</taxon>
        <taxon>Bacillota</taxon>
        <taxon>Bacilli</taxon>
        <taxon>Bacillales</taxon>
        <taxon>Bacillaceae</taxon>
        <taxon>Calidifontibacillus/Schinkia group</taxon>
        <taxon>Schinkia</taxon>
    </lineage>
</organism>
<protein>
    <submittedName>
        <fullName evidence="2">Uncharacterized protein</fullName>
    </submittedName>
</protein>
<evidence type="ECO:0000313" key="2">
    <source>
        <dbReference type="EMBL" id="KEF36994.1"/>
    </source>
</evidence>
<dbReference type="EMBL" id="JJRY01000019">
    <property type="protein sequence ID" value="KEF36994.1"/>
    <property type="molecule type" value="Genomic_DNA"/>
</dbReference>